<dbReference type="Pfam" id="PF04397">
    <property type="entry name" value="LytTR"/>
    <property type="match status" value="1"/>
</dbReference>
<feature type="domain" description="HTH LytTR-type" evidence="1">
    <location>
        <begin position="130"/>
        <end position="228"/>
    </location>
</feature>
<dbReference type="EMBL" id="JAGTXB010000024">
    <property type="protein sequence ID" value="MBS0031670.1"/>
    <property type="molecule type" value="Genomic_DNA"/>
</dbReference>
<dbReference type="PROSITE" id="PS50930">
    <property type="entry name" value="HTH_LYTTR"/>
    <property type="match status" value="1"/>
</dbReference>
<accession>A0ABS5J8X6</accession>
<proteinExistence type="predicted"/>
<comment type="caution">
    <text evidence="2">The sequence shown here is derived from an EMBL/GenBank/DDBJ whole genome shotgun (WGS) entry which is preliminary data.</text>
</comment>
<sequence>MVLNCIILGNDPEGFRELEYFLSAIPYVYLVGRYNTMEDARLWLDAQTIDVLIIGSYEDALPLPPGTPGVMPVMMVMYTDHPNGSFDFLPAALLQSPLTQTALNEVISKIYNTIEMEGIVRPAKYTAEYFILKTAHRHEKVFYKELQYVEVMDDHITLHLGDQKLVTMEKLDWIISQLPANAFMRVHRWFVIGFRHITHLDADHVMIGDAKISLTVAMRNELAKRYQLPF</sequence>
<gene>
    <name evidence="2" type="ORF">KE626_30345</name>
</gene>
<protein>
    <submittedName>
        <fullName evidence="2">LytTR family transcriptional regulator</fullName>
    </submittedName>
</protein>
<evidence type="ECO:0000313" key="2">
    <source>
        <dbReference type="EMBL" id="MBS0031670.1"/>
    </source>
</evidence>
<reference evidence="2 3" key="1">
    <citation type="submission" date="2021-04" db="EMBL/GenBank/DDBJ databases">
        <title>Chitinophaga sp. nov., isolated from the rhizosphere soil.</title>
        <authorList>
            <person name="He S."/>
        </authorList>
    </citation>
    <scope>NUCLEOTIDE SEQUENCE [LARGE SCALE GENOMIC DNA]</scope>
    <source>
        <strain evidence="2 3">2R12</strain>
    </source>
</reference>
<name>A0ABS5J8X6_9BACT</name>
<dbReference type="RefSeq" id="WP_211976833.1">
    <property type="nucleotide sequence ID" value="NZ_CBFHAM010000032.1"/>
</dbReference>
<keyword evidence="3" id="KW-1185">Reference proteome</keyword>
<evidence type="ECO:0000313" key="3">
    <source>
        <dbReference type="Proteomes" id="UP000676386"/>
    </source>
</evidence>
<organism evidence="2 3">
    <name type="scientific">Chitinophaga hostae</name>
    <dbReference type="NCBI Taxonomy" id="2831022"/>
    <lineage>
        <taxon>Bacteria</taxon>
        <taxon>Pseudomonadati</taxon>
        <taxon>Bacteroidota</taxon>
        <taxon>Chitinophagia</taxon>
        <taxon>Chitinophagales</taxon>
        <taxon>Chitinophagaceae</taxon>
        <taxon>Chitinophaga</taxon>
    </lineage>
</organism>
<evidence type="ECO:0000259" key="1">
    <source>
        <dbReference type="PROSITE" id="PS50930"/>
    </source>
</evidence>
<dbReference type="InterPro" id="IPR007492">
    <property type="entry name" value="LytTR_DNA-bd_dom"/>
</dbReference>
<dbReference type="Gene3D" id="2.40.50.1020">
    <property type="entry name" value="LytTr DNA-binding domain"/>
    <property type="match status" value="1"/>
</dbReference>
<dbReference type="Proteomes" id="UP000676386">
    <property type="component" value="Unassembled WGS sequence"/>
</dbReference>
<dbReference type="SMART" id="SM00850">
    <property type="entry name" value="LytTR"/>
    <property type="match status" value="1"/>
</dbReference>